<organism evidence="2 3">
    <name type="scientific">Chaetomium globosum (strain ATCC 6205 / CBS 148.51 / DSM 1962 / NBRC 6347 / NRRL 1970)</name>
    <name type="common">Soil fungus</name>
    <dbReference type="NCBI Taxonomy" id="306901"/>
    <lineage>
        <taxon>Eukaryota</taxon>
        <taxon>Fungi</taxon>
        <taxon>Dikarya</taxon>
        <taxon>Ascomycota</taxon>
        <taxon>Pezizomycotina</taxon>
        <taxon>Sordariomycetes</taxon>
        <taxon>Sordariomycetidae</taxon>
        <taxon>Sordariales</taxon>
        <taxon>Chaetomiaceae</taxon>
        <taxon>Chaetomium</taxon>
    </lineage>
</organism>
<accession>Q2H515</accession>
<sequence>MADIDKELWVSGDEDEGYYDTEAAAPSADPTFFQLDLGRVGQKGGFHTRNTPGQKQRGQVTGHTAGSKSRPAFYLGCEAKAIIHGTLNEKTGGLATLLVYDFSFFSYRSVRIKEADIHFEFRSKDGIAGAGPLVAEMAPSATHTMMRTNSTVTRTGELSGGLSGGAVVTAQGGAKFSKTVEMEESYAVEVTGNRPADDFGNRYQASWSMRENTAQQQGIMRQFRACILLERETDDEFQMIPTIEARPNFTTWVGTLFSSRTPDDPVLFDPQFEPLNALDTEIDQWNLGDAPIDELWDCTFHHSFADAVKDSRTGVSIKGA</sequence>
<feature type="region of interest" description="Disordered" evidence="1">
    <location>
        <begin position="44"/>
        <end position="68"/>
    </location>
</feature>
<dbReference type="OMA" id="DFVCVPY"/>
<protein>
    <submittedName>
        <fullName evidence="2">Uncharacterized protein</fullName>
    </submittedName>
</protein>
<evidence type="ECO:0000256" key="1">
    <source>
        <dbReference type="SAM" id="MobiDB-lite"/>
    </source>
</evidence>
<evidence type="ECO:0000313" key="2">
    <source>
        <dbReference type="EMBL" id="EAQ89631.1"/>
    </source>
</evidence>
<gene>
    <name evidence="2" type="ORF">CHGG_06250</name>
</gene>
<dbReference type="AlphaFoldDB" id="Q2H515"/>
<feature type="compositionally biased region" description="Polar residues" evidence="1">
    <location>
        <begin position="48"/>
        <end position="67"/>
    </location>
</feature>
<dbReference type="VEuPathDB" id="FungiDB:CHGG_06250"/>
<reference evidence="3" key="1">
    <citation type="journal article" date="2015" name="Genome Announc.">
        <title>Draft genome sequence of the cellulolytic fungus Chaetomium globosum.</title>
        <authorList>
            <person name="Cuomo C.A."/>
            <person name="Untereiner W.A."/>
            <person name="Ma L.-J."/>
            <person name="Grabherr M."/>
            <person name="Birren B.W."/>
        </authorList>
    </citation>
    <scope>NUCLEOTIDE SEQUENCE [LARGE SCALE GENOMIC DNA]</scope>
    <source>
        <strain evidence="3">ATCC 6205 / CBS 148.51 / DSM 1962 / NBRC 6347 / NRRL 1970</strain>
    </source>
</reference>
<dbReference type="eggNOG" id="ENOG502RPR1">
    <property type="taxonomic scope" value="Eukaryota"/>
</dbReference>
<evidence type="ECO:0000313" key="3">
    <source>
        <dbReference type="Proteomes" id="UP000001056"/>
    </source>
</evidence>
<dbReference type="STRING" id="306901.Q2H515"/>
<dbReference type="Proteomes" id="UP000001056">
    <property type="component" value="Unassembled WGS sequence"/>
</dbReference>
<dbReference type="InParanoid" id="Q2H515"/>
<proteinExistence type="predicted"/>
<dbReference type="HOGENOM" id="CLU_072358_1_0_1"/>
<dbReference type="EMBL" id="CH408031">
    <property type="protein sequence ID" value="EAQ89631.1"/>
    <property type="molecule type" value="Genomic_DNA"/>
</dbReference>
<dbReference type="OrthoDB" id="5030973at2759"/>
<dbReference type="RefSeq" id="XP_001222345.1">
    <property type="nucleotide sequence ID" value="XM_001222344.1"/>
</dbReference>
<keyword evidence="3" id="KW-1185">Reference proteome</keyword>
<name>Q2H515_CHAGB</name>
<dbReference type="GeneID" id="4391519"/>